<sequence length="119" mass="13724">MNLLVEYVLLFFTYKALEGETEREWGRVSVEIMHCRLAEAPSGGRAQLVLTCYSTLTSGSRTFTHAHPCNRFCWWAKRGKCSGMFQTIICKLLERRRAPRRFTQAIWTEIATKGQFLGT</sequence>
<name>A0A9D3YM05_DREPO</name>
<keyword evidence="3" id="KW-1185">Reference proteome</keyword>
<evidence type="ECO:0000313" key="2">
    <source>
        <dbReference type="EMBL" id="KAH3703267.1"/>
    </source>
</evidence>
<reference evidence="2" key="1">
    <citation type="journal article" date="2019" name="bioRxiv">
        <title>The Genome of the Zebra Mussel, Dreissena polymorpha: A Resource for Invasive Species Research.</title>
        <authorList>
            <person name="McCartney M.A."/>
            <person name="Auch B."/>
            <person name="Kono T."/>
            <person name="Mallez S."/>
            <person name="Zhang Y."/>
            <person name="Obille A."/>
            <person name="Becker A."/>
            <person name="Abrahante J.E."/>
            <person name="Garbe J."/>
            <person name="Badalamenti J.P."/>
            <person name="Herman A."/>
            <person name="Mangelson H."/>
            <person name="Liachko I."/>
            <person name="Sullivan S."/>
            <person name="Sone E.D."/>
            <person name="Koren S."/>
            <person name="Silverstein K.A.T."/>
            <person name="Beckman K.B."/>
            <person name="Gohl D.M."/>
        </authorList>
    </citation>
    <scope>NUCLEOTIDE SEQUENCE</scope>
    <source>
        <strain evidence="2">Duluth1</strain>
        <tissue evidence="2">Whole animal</tissue>
    </source>
</reference>
<organism evidence="2 3">
    <name type="scientific">Dreissena polymorpha</name>
    <name type="common">Zebra mussel</name>
    <name type="synonym">Mytilus polymorpha</name>
    <dbReference type="NCBI Taxonomy" id="45954"/>
    <lineage>
        <taxon>Eukaryota</taxon>
        <taxon>Metazoa</taxon>
        <taxon>Spiralia</taxon>
        <taxon>Lophotrochozoa</taxon>
        <taxon>Mollusca</taxon>
        <taxon>Bivalvia</taxon>
        <taxon>Autobranchia</taxon>
        <taxon>Heteroconchia</taxon>
        <taxon>Euheterodonta</taxon>
        <taxon>Imparidentia</taxon>
        <taxon>Neoheterodontei</taxon>
        <taxon>Myida</taxon>
        <taxon>Dreissenoidea</taxon>
        <taxon>Dreissenidae</taxon>
        <taxon>Dreissena</taxon>
    </lineage>
</organism>
<evidence type="ECO:0008006" key="4">
    <source>
        <dbReference type="Google" id="ProtNLM"/>
    </source>
</evidence>
<reference evidence="2" key="2">
    <citation type="submission" date="2020-11" db="EMBL/GenBank/DDBJ databases">
        <authorList>
            <person name="McCartney M.A."/>
            <person name="Auch B."/>
            <person name="Kono T."/>
            <person name="Mallez S."/>
            <person name="Becker A."/>
            <person name="Gohl D.M."/>
            <person name="Silverstein K.A.T."/>
            <person name="Koren S."/>
            <person name="Bechman K.B."/>
            <person name="Herman A."/>
            <person name="Abrahante J.E."/>
            <person name="Garbe J."/>
        </authorList>
    </citation>
    <scope>NUCLEOTIDE SEQUENCE</scope>
    <source>
        <strain evidence="2">Duluth1</strain>
        <tissue evidence="2">Whole animal</tissue>
    </source>
</reference>
<accession>A0A9D3YM05</accession>
<proteinExistence type="predicted"/>
<keyword evidence="1" id="KW-0732">Signal</keyword>
<comment type="caution">
    <text evidence="2">The sequence shown here is derived from an EMBL/GenBank/DDBJ whole genome shotgun (WGS) entry which is preliminary data.</text>
</comment>
<feature type="signal peptide" evidence="1">
    <location>
        <begin position="1"/>
        <end position="19"/>
    </location>
</feature>
<evidence type="ECO:0000313" key="3">
    <source>
        <dbReference type="Proteomes" id="UP000828390"/>
    </source>
</evidence>
<evidence type="ECO:0000256" key="1">
    <source>
        <dbReference type="SAM" id="SignalP"/>
    </source>
</evidence>
<dbReference type="EMBL" id="JAIWYP010000015">
    <property type="protein sequence ID" value="KAH3703267.1"/>
    <property type="molecule type" value="Genomic_DNA"/>
</dbReference>
<feature type="chain" id="PRO_5039667097" description="Secreted protein" evidence="1">
    <location>
        <begin position="20"/>
        <end position="119"/>
    </location>
</feature>
<dbReference type="Proteomes" id="UP000828390">
    <property type="component" value="Unassembled WGS sequence"/>
</dbReference>
<dbReference type="AlphaFoldDB" id="A0A9D3YM05"/>
<protein>
    <recommendedName>
        <fullName evidence="4">Secreted protein</fullName>
    </recommendedName>
</protein>
<gene>
    <name evidence="2" type="ORF">DPMN_078299</name>
</gene>